<evidence type="ECO:0000256" key="4">
    <source>
        <dbReference type="ARBA" id="ARBA00022617"/>
    </source>
</evidence>
<feature type="transmembrane region" description="Helical" evidence="13">
    <location>
        <begin position="12"/>
        <end position="35"/>
    </location>
</feature>
<comment type="caution">
    <text evidence="14">The sequence shown here is derived from an EMBL/GenBank/DDBJ whole genome shotgun (WGS) entry which is preliminary data.</text>
</comment>
<comment type="cofactor">
    <cofactor evidence="1 12">
        <name>heme</name>
        <dbReference type="ChEBI" id="CHEBI:30413"/>
    </cofactor>
</comment>
<dbReference type="PRINTS" id="PR00463">
    <property type="entry name" value="EP450I"/>
</dbReference>
<evidence type="ECO:0000256" key="8">
    <source>
        <dbReference type="ARBA" id="ARBA00023002"/>
    </source>
</evidence>
<evidence type="ECO:0000313" key="14">
    <source>
        <dbReference type="EMBL" id="KAF2970304.1"/>
    </source>
</evidence>
<protein>
    <recommendedName>
        <fullName evidence="16">Cytochrome P450</fullName>
    </recommendedName>
</protein>
<evidence type="ECO:0000256" key="9">
    <source>
        <dbReference type="ARBA" id="ARBA00023004"/>
    </source>
</evidence>
<evidence type="ECO:0000313" key="15">
    <source>
        <dbReference type="Proteomes" id="UP000481858"/>
    </source>
</evidence>
<dbReference type="FunFam" id="1.10.630.10:FF:000069">
    <property type="entry name" value="Cytochrome P450, putative (Eurofung)"/>
    <property type="match status" value="1"/>
</dbReference>
<evidence type="ECO:0008006" key="16">
    <source>
        <dbReference type="Google" id="ProtNLM"/>
    </source>
</evidence>
<evidence type="ECO:0000256" key="12">
    <source>
        <dbReference type="PIRSR" id="PIRSR602401-1"/>
    </source>
</evidence>
<dbReference type="PANTHER" id="PTHR24305">
    <property type="entry name" value="CYTOCHROME P450"/>
    <property type="match status" value="1"/>
</dbReference>
<dbReference type="InParanoid" id="A0A7C8IXN9"/>
<dbReference type="SUPFAM" id="SSF48264">
    <property type="entry name" value="Cytochrome P450"/>
    <property type="match status" value="2"/>
</dbReference>
<accession>A0A7C8IXN9</accession>
<evidence type="ECO:0000256" key="11">
    <source>
        <dbReference type="ARBA" id="ARBA00023136"/>
    </source>
</evidence>
<keyword evidence="4 12" id="KW-0349">Heme</keyword>
<evidence type="ECO:0000256" key="3">
    <source>
        <dbReference type="ARBA" id="ARBA00010617"/>
    </source>
</evidence>
<evidence type="ECO:0000256" key="1">
    <source>
        <dbReference type="ARBA" id="ARBA00001971"/>
    </source>
</evidence>
<organism evidence="14 15">
    <name type="scientific">Xylaria multiplex</name>
    <dbReference type="NCBI Taxonomy" id="323545"/>
    <lineage>
        <taxon>Eukaryota</taxon>
        <taxon>Fungi</taxon>
        <taxon>Dikarya</taxon>
        <taxon>Ascomycota</taxon>
        <taxon>Pezizomycotina</taxon>
        <taxon>Sordariomycetes</taxon>
        <taxon>Xylariomycetidae</taxon>
        <taxon>Xylariales</taxon>
        <taxon>Xylariaceae</taxon>
        <taxon>Xylaria</taxon>
    </lineage>
</organism>
<evidence type="ECO:0000256" key="13">
    <source>
        <dbReference type="SAM" id="Phobius"/>
    </source>
</evidence>
<keyword evidence="15" id="KW-1185">Reference proteome</keyword>
<keyword evidence="9 12" id="KW-0408">Iron</keyword>
<evidence type="ECO:0000256" key="10">
    <source>
        <dbReference type="ARBA" id="ARBA00023033"/>
    </source>
</evidence>
<dbReference type="InterPro" id="IPR002401">
    <property type="entry name" value="Cyt_P450_E_grp-I"/>
</dbReference>
<dbReference type="GO" id="GO:0020037">
    <property type="term" value="F:heme binding"/>
    <property type="evidence" value="ECO:0007669"/>
    <property type="project" value="InterPro"/>
</dbReference>
<keyword evidence="6 12" id="KW-0479">Metal-binding</keyword>
<comment type="similarity">
    <text evidence="3">Belongs to the cytochrome P450 family.</text>
</comment>
<sequence>MLGLASSDLSWFEGLLVVFSVGLTLVLANTIYNLFFHPLADIPGPFWGRVSGIPSWYHAYRGDRHIWLWKQFKVHGKRIRLAPNTVMFCDPKAYADIYSMKSNVRRGDFYEALRRNKHENTTITTVDVAEHSIRHKRLSLCFTERSVRAASSFIIKHIDRWIELLMQENEPSTGDKTSMEWTTSLNFSDKIDHLVFDIMGDLSFGRSFNIKEPIENPLKRTPYNISEYMRFYYLMCRLPQLKLFLWLKPRGVDQILDLITPPAARQYNQFVDESVSNRIALQKQQADKPEAERRQDIFYFLAEARDSSTGALAYGDSGLRAESNLLIIAGSNTTAVTLSGIFFYLTGNPSKCAKLVEEIRTTFRSVDDIIYGPKLLGCRYLKACVDEGMRLTPSGPSELPREVLPGGQIINGRFYPEGTVVGTSPWVNSRDPEVYGDAEVFRPERWISDDEEAVARAKAGFHPFLSGPANCVGQNLAMAMVLLTVARTLHSLDVRRAPGSTLGGGNNRLGTVPGPTLAALTQWVEIYYECFKSPGGQFMWEYQKWHEKYGPIVRIGPNEVHIQDPKFYDVLYSNSRHSDKLKCLEHRFNNDTSMFATPDHHVHRIRRAAVNPFFSKKKISQYSPAIQSCMDTLCKRVESEFLANGNILNLSNMWGAFAGDIMVGYTLENSYNFIMSPGFRAEISDSMAHLLNPVHFATHFPWMIKATKFLPKRLIGLLSPSMRSVNEFIDEMGKQIIYAKAVYSSGEKNPKVVQSLFSSLFDSGLPPSELKTERLQHEAIGIIGAGLETTAYTLAVCSYHLLSSPEIYRKLKVELTTAITDPENIPELDTLMKLPYLTCVINEALRFAYGTPQRMPRLSPTPMTYITAERTYVLPARSIVSMDNYSTSHDPWAFPNPYEFRPERWEGDARAPDGKLLTTYLVAFGRGTRSCVGMPLAYADFYIAVASFFRRFDCELFQTERDAVDCYLDSFITRPKPGTKGVRVKVLRSGS</sequence>
<reference evidence="14 15" key="1">
    <citation type="submission" date="2019-12" db="EMBL/GenBank/DDBJ databases">
        <title>Draft genome sequence of the ascomycete Xylaria multiplex DSM 110363.</title>
        <authorList>
            <person name="Buettner E."/>
            <person name="Kellner H."/>
        </authorList>
    </citation>
    <scope>NUCLEOTIDE SEQUENCE [LARGE SCALE GENOMIC DNA]</scope>
    <source>
        <strain evidence="14 15">DSM 110363</strain>
    </source>
</reference>
<comment type="subcellular location">
    <subcellularLocation>
        <location evidence="2">Membrane</location>
        <topology evidence="2">Single-pass membrane protein</topology>
    </subcellularLocation>
</comment>
<dbReference type="Gene3D" id="1.10.630.10">
    <property type="entry name" value="Cytochrome P450"/>
    <property type="match status" value="2"/>
</dbReference>
<name>A0A7C8IXN9_9PEZI</name>
<dbReference type="InterPro" id="IPR001128">
    <property type="entry name" value="Cyt_P450"/>
</dbReference>
<dbReference type="PANTHER" id="PTHR24305:SF226">
    <property type="entry name" value="CYTOCHROME P450 MONOOXYGENASE"/>
    <property type="match status" value="1"/>
</dbReference>
<dbReference type="Pfam" id="PF00067">
    <property type="entry name" value="p450"/>
    <property type="match status" value="2"/>
</dbReference>
<dbReference type="GO" id="GO:0004497">
    <property type="term" value="F:monooxygenase activity"/>
    <property type="evidence" value="ECO:0007669"/>
    <property type="project" value="UniProtKB-KW"/>
</dbReference>
<dbReference type="PRINTS" id="PR00385">
    <property type="entry name" value="P450"/>
</dbReference>
<keyword evidence="11 13" id="KW-0472">Membrane</keyword>
<dbReference type="AlphaFoldDB" id="A0A7C8IXN9"/>
<dbReference type="PROSITE" id="PS00086">
    <property type="entry name" value="CYTOCHROME_P450"/>
    <property type="match status" value="1"/>
</dbReference>
<evidence type="ECO:0000256" key="5">
    <source>
        <dbReference type="ARBA" id="ARBA00022692"/>
    </source>
</evidence>
<proteinExistence type="inferred from homology"/>
<dbReference type="OrthoDB" id="3945418at2759"/>
<dbReference type="CDD" id="cd11062">
    <property type="entry name" value="CYP58-like"/>
    <property type="match status" value="1"/>
</dbReference>
<keyword evidence="5 13" id="KW-0812">Transmembrane</keyword>
<dbReference type="InterPro" id="IPR017972">
    <property type="entry name" value="Cyt_P450_CS"/>
</dbReference>
<keyword evidence="10" id="KW-0503">Monooxygenase</keyword>
<dbReference type="GO" id="GO:0016020">
    <property type="term" value="C:membrane"/>
    <property type="evidence" value="ECO:0007669"/>
    <property type="project" value="UniProtKB-SubCell"/>
</dbReference>
<evidence type="ECO:0000256" key="2">
    <source>
        <dbReference type="ARBA" id="ARBA00004167"/>
    </source>
</evidence>
<gene>
    <name evidence="14" type="ORF">GQX73_g3287</name>
</gene>
<dbReference type="Proteomes" id="UP000481858">
    <property type="component" value="Unassembled WGS sequence"/>
</dbReference>
<evidence type="ECO:0000256" key="6">
    <source>
        <dbReference type="ARBA" id="ARBA00022723"/>
    </source>
</evidence>
<dbReference type="EMBL" id="WUBL01000025">
    <property type="protein sequence ID" value="KAF2970304.1"/>
    <property type="molecule type" value="Genomic_DNA"/>
</dbReference>
<dbReference type="InterPro" id="IPR036396">
    <property type="entry name" value="Cyt_P450_sf"/>
</dbReference>
<feature type="binding site" description="axial binding residue" evidence="12">
    <location>
        <position position="931"/>
    </location>
    <ligand>
        <name>heme</name>
        <dbReference type="ChEBI" id="CHEBI:30413"/>
    </ligand>
    <ligandPart>
        <name>Fe</name>
        <dbReference type="ChEBI" id="CHEBI:18248"/>
    </ligandPart>
</feature>
<keyword evidence="7 13" id="KW-1133">Transmembrane helix</keyword>
<evidence type="ECO:0000256" key="7">
    <source>
        <dbReference type="ARBA" id="ARBA00022989"/>
    </source>
</evidence>
<dbReference type="CDD" id="cd11061">
    <property type="entry name" value="CYP67-like"/>
    <property type="match status" value="1"/>
</dbReference>
<dbReference type="GO" id="GO:0016705">
    <property type="term" value="F:oxidoreductase activity, acting on paired donors, with incorporation or reduction of molecular oxygen"/>
    <property type="evidence" value="ECO:0007669"/>
    <property type="project" value="InterPro"/>
</dbReference>
<dbReference type="InterPro" id="IPR050121">
    <property type="entry name" value="Cytochrome_P450_monoxygenase"/>
</dbReference>
<dbReference type="GO" id="GO:0005506">
    <property type="term" value="F:iron ion binding"/>
    <property type="evidence" value="ECO:0007669"/>
    <property type="project" value="InterPro"/>
</dbReference>
<keyword evidence="8" id="KW-0560">Oxidoreductase</keyword>